<evidence type="ECO:0000256" key="5">
    <source>
        <dbReference type="SAM" id="Phobius"/>
    </source>
</evidence>
<dbReference type="InterPro" id="IPR002509">
    <property type="entry name" value="NODB_dom"/>
</dbReference>
<dbReference type="Pfam" id="PF13641">
    <property type="entry name" value="Glyco_tranf_2_3"/>
    <property type="match status" value="1"/>
</dbReference>
<gene>
    <name evidence="7" type="ORF">SAMN05661093_03519</name>
</gene>
<dbReference type="Gene3D" id="3.20.20.370">
    <property type="entry name" value="Glycoside hydrolase/deacetylase"/>
    <property type="match status" value="1"/>
</dbReference>
<dbReference type="InterPro" id="IPR029044">
    <property type="entry name" value="Nucleotide-diphossugar_trans"/>
</dbReference>
<dbReference type="Gene3D" id="3.90.550.10">
    <property type="entry name" value="Spore Coat Polysaccharide Biosynthesis Protein SpsA, Chain A"/>
    <property type="match status" value="1"/>
</dbReference>
<feature type="domain" description="NodB homology" evidence="6">
    <location>
        <begin position="57"/>
        <end position="266"/>
    </location>
</feature>
<dbReference type="CDD" id="cd06423">
    <property type="entry name" value="CESA_like"/>
    <property type="match status" value="1"/>
</dbReference>
<feature type="compositionally biased region" description="Basic and acidic residues" evidence="4">
    <location>
        <begin position="680"/>
        <end position="690"/>
    </location>
</feature>
<dbReference type="GO" id="GO:0016810">
    <property type="term" value="F:hydrolase activity, acting on carbon-nitrogen (but not peptide) bonds"/>
    <property type="evidence" value="ECO:0007669"/>
    <property type="project" value="InterPro"/>
</dbReference>
<protein>
    <submittedName>
        <fullName evidence="7">Glycosyltransferase, catalytic subunit of cellulose synthase and poly-beta-1,6-N-acetylglucosamine synthase</fullName>
    </submittedName>
</protein>
<keyword evidence="8" id="KW-1185">Reference proteome</keyword>
<comment type="similarity">
    <text evidence="1">Belongs to the glycosyltransferase 2 family.</text>
</comment>
<dbReference type="Pfam" id="PF01522">
    <property type="entry name" value="Polysacc_deac_1"/>
    <property type="match status" value="1"/>
</dbReference>
<evidence type="ECO:0000256" key="3">
    <source>
        <dbReference type="ARBA" id="ARBA00022679"/>
    </source>
</evidence>
<evidence type="ECO:0000313" key="7">
    <source>
        <dbReference type="EMBL" id="SMC98259.1"/>
    </source>
</evidence>
<proteinExistence type="inferred from homology"/>
<dbReference type="PANTHER" id="PTHR43630:SF1">
    <property type="entry name" value="POLY-BETA-1,6-N-ACETYL-D-GLUCOSAMINE SYNTHASE"/>
    <property type="match status" value="1"/>
</dbReference>
<dbReference type="AlphaFoldDB" id="A0A1Y5XJM7"/>
<feature type="transmembrane region" description="Helical" evidence="5">
    <location>
        <begin position="590"/>
        <end position="610"/>
    </location>
</feature>
<dbReference type="OrthoDB" id="9763050at2"/>
<keyword evidence="5" id="KW-0812">Transmembrane</keyword>
<evidence type="ECO:0000256" key="1">
    <source>
        <dbReference type="ARBA" id="ARBA00006739"/>
    </source>
</evidence>
<feature type="transmembrane region" description="Helical" evidence="5">
    <location>
        <begin position="265"/>
        <end position="286"/>
    </location>
</feature>
<dbReference type="PANTHER" id="PTHR43630">
    <property type="entry name" value="POLY-BETA-1,6-N-ACETYL-D-GLUCOSAMINE SYNTHASE"/>
    <property type="match status" value="1"/>
</dbReference>
<evidence type="ECO:0000256" key="2">
    <source>
        <dbReference type="ARBA" id="ARBA00022676"/>
    </source>
</evidence>
<feature type="transmembrane region" description="Helical" evidence="5">
    <location>
        <begin position="12"/>
        <end position="35"/>
    </location>
</feature>
<sequence length="690" mass="74996">MARHRSQVGRIPWAHWITLLIAVFLLLGTLTMHAYNVTTSPAASTEPADGTVDIADNTIALVIQDGPNPKWTPRILDALRRHNAHATFMVVGTRVNEHPELVRRMLDEGHDVGITGLRPGDVTQLPGWQRDLELSLAQQALAAAAGVHTRLFGQLSETSDEVLWTLRRDGYLVVEPTTDALSLPWGDLSALSAIARRGTVVGMYDNGSVTVDEVNGLLSTMSPRGHRFANMSEALIVPRPHEEAGLGSRITGHLAAAAQNYGGTLVFVLNALIIIAALLAALRALMQLGLANTARRLAREREQNPPPWYSPPVSVIVPAYNEAANIVATVQSLLANTHTADVEVIVVDDGSTDGTADLVLGLGLPGVRVVRQRNSGKPVALNTGIAHAEHDILILVDGDTVFEPETIGHLVQPMIDPTVGAVSGNTKVANRSSLLGRWQHLEYCAGSNLDRQILNALQCIPTVPGAIGAFRREALRAVGGISSQTLAEDTDLTIAITRAGWRVTYTPDARAWTEVPATLGALYRQRYRWSFGTFQSMWKHRASWRDSGPSGRMGRYGLIYLFAFQLLLPLLGPAMDVFVLYGMFIADAPYAIVIWLLFLAIQTAGAGYALHLDGESLRPLWGLPLQQVVYRQLTYLVVIQSVVTALHGAQLKWQTNARTGQAARLLTYAPKPPSTSHVEPVTKRDSRLAR</sequence>
<dbReference type="EMBL" id="FWXV01000002">
    <property type="protein sequence ID" value="SMC98259.1"/>
    <property type="molecule type" value="Genomic_DNA"/>
</dbReference>
<feature type="region of interest" description="Disordered" evidence="4">
    <location>
        <begin position="669"/>
        <end position="690"/>
    </location>
</feature>
<feature type="transmembrane region" description="Helical" evidence="5">
    <location>
        <begin position="558"/>
        <end position="584"/>
    </location>
</feature>
<dbReference type="Proteomes" id="UP000192674">
    <property type="component" value="Unassembled WGS sequence"/>
</dbReference>
<keyword evidence="3 7" id="KW-0808">Transferase</keyword>
<dbReference type="PROSITE" id="PS51677">
    <property type="entry name" value="NODB"/>
    <property type="match status" value="1"/>
</dbReference>
<dbReference type="CDD" id="cd10917">
    <property type="entry name" value="CE4_NodB_like_6s_7s"/>
    <property type="match status" value="1"/>
</dbReference>
<evidence type="ECO:0000313" key="8">
    <source>
        <dbReference type="Proteomes" id="UP000192674"/>
    </source>
</evidence>
<keyword evidence="5" id="KW-1133">Transmembrane helix</keyword>
<keyword evidence="2" id="KW-0328">Glycosyltransferase</keyword>
<dbReference type="RefSeq" id="WP_084427523.1">
    <property type="nucleotide sequence ID" value="NZ_FWXV01000002.1"/>
</dbReference>
<dbReference type="InterPro" id="IPR011330">
    <property type="entry name" value="Glyco_hydro/deAcase_b/a-brl"/>
</dbReference>
<reference evidence="7 8" key="1">
    <citation type="submission" date="2017-04" db="EMBL/GenBank/DDBJ databases">
        <authorList>
            <person name="Afonso C.L."/>
            <person name="Miller P.J."/>
            <person name="Scott M.A."/>
            <person name="Spackman E."/>
            <person name="Goraichik I."/>
            <person name="Dimitrov K.M."/>
            <person name="Suarez D.L."/>
            <person name="Swayne D.E."/>
        </authorList>
    </citation>
    <scope>NUCLEOTIDE SEQUENCE [LARGE SCALE GENOMIC DNA]</scope>
    <source>
        <strain evidence="7 8">DSM 43828</strain>
    </source>
</reference>
<dbReference type="SUPFAM" id="SSF88713">
    <property type="entry name" value="Glycoside hydrolase/deacetylase"/>
    <property type="match status" value="1"/>
</dbReference>
<dbReference type="GO" id="GO:0005975">
    <property type="term" value="P:carbohydrate metabolic process"/>
    <property type="evidence" value="ECO:0007669"/>
    <property type="project" value="InterPro"/>
</dbReference>
<evidence type="ECO:0000256" key="4">
    <source>
        <dbReference type="SAM" id="MobiDB-lite"/>
    </source>
</evidence>
<dbReference type="SUPFAM" id="SSF53448">
    <property type="entry name" value="Nucleotide-diphospho-sugar transferases"/>
    <property type="match status" value="1"/>
</dbReference>
<accession>A0A1Y5XJM7</accession>
<dbReference type="GO" id="GO:0016757">
    <property type="term" value="F:glycosyltransferase activity"/>
    <property type="evidence" value="ECO:0007669"/>
    <property type="project" value="UniProtKB-KW"/>
</dbReference>
<name>A0A1Y5XJM7_KIBAR</name>
<evidence type="ECO:0000259" key="6">
    <source>
        <dbReference type="PROSITE" id="PS51677"/>
    </source>
</evidence>
<keyword evidence="5" id="KW-0472">Membrane</keyword>
<organism evidence="7 8">
    <name type="scientific">Kibdelosporangium aridum</name>
    <dbReference type="NCBI Taxonomy" id="2030"/>
    <lineage>
        <taxon>Bacteria</taxon>
        <taxon>Bacillati</taxon>
        <taxon>Actinomycetota</taxon>
        <taxon>Actinomycetes</taxon>
        <taxon>Pseudonocardiales</taxon>
        <taxon>Pseudonocardiaceae</taxon>
        <taxon>Kibdelosporangium</taxon>
    </lineage>
</organism>